<feature type="compositionally biased region" description="Acidic residues" evidence="10">
    <location>
        <begin position="4735"/>
        <end position="4751"/>
    </location>
</feature>
<feature type="compositionally biased region" description="Basic and acidic residues" evidence="10">
    <location>
        <begin position="5088"/>
        <end position="5100"/>
    </location>
</feature>
<dbReference type="InterPro" id="IPR040848">
    <property type="entry name" value="AAA_lid_7"/>
</dbReference>
<dbReference type="SMART" id="SM00382">
    <property type="entry name" value="AAA"/>
    <property type="match status" value="5"/>
</dbReference>
<feature type="compositionally biased region" description="Basic and acidic residues" evidence="10">
    <location>
        <begin position="870"/>
        <end position="893"/>
    </location>
</feature>
<comment type="similarity">
    <text evidence="3 9">Belongs to the midasin family.</text>
</comment>
<dbReference type="SUPFAM" id="SSF52540">
    <property type="entry name" value="P-loop containing nucleoside triphosphate hydrolases"/>
    <property type="match status" value="6"/>
</dbReference>
<dbReference type="GO" id="GO:0000027">
    <property type="term" value="P:ribosomal large subunit assembly"/>
    <property type="evidence" value="ECO:0007669"/>
    <property type="project" value="InterPro"/>
</dbReference>
<feature type="compositionally biased region" description="Basic and acidic residues" evidence="10">
    <location>
        <begin position="4665"/>
        <end position="4688"/>
    </location>
</feature>
<evidence type="ECO:0000313" key="12">
    <source>
        <dbReference type="EMBL" id="KAJ2677480.1"/>
    </source>
</evidence>
<feature type="compositionally biased region" description="Basic and acidic residues" evidence="10">
    <location>
        <begin position="4581"/>
        <end position="4594"/>
    </location>
</feature>
<comment type="caution">
    <text evidence="12">The sequence shown here is derived from an EMBL/GenBank/DDBJ whole genome shotgun (WGS) entry which is preliminary data.</text>
</comment>
<dbReference type="InterPro" id="IPR041190">
    <property type="entry name" value="Midasin_AAA_lid_5"/>
</dbReference>
<dbReference type="Proteomes" id="UP001151518">
    <property type="component" value="Unassembled WGS sequence"/>
</dbReference>
<feature type="compositionally biased region" description="Polar residues" evidence="10">
    <location>
        <begin position="4927"/>
        <end position="4936"/>
    </location>
</feature>
<evidence type="ECO:0000256" key="3">
    <source>
        <dbReference type="ARBA" id="ARBA00007188"/>
    </source>
</evidence>
<gene>
    <name evidence="12" type="primary">MDN1</name>
    <name evidence="12" type="ORF">GGI25_003115</name>
</gene>
<dbReference type="GO" id="GO:0005730">
    <property type="term" value="C:nucleolus"/>
    <property type="evidence" value="ECO:0007669"/>
    <property type="project" value="UniProtKB-SubCell"/>
</dbReference>
<evidence type="ECO:0000256" key="9">
    <source>
        <dbReference type="PIRNR" id="PIRNR010340"/>
    </source>
</evidence>
<proteinExistence type="inferred from homology"/>
<evidence type="ECO:0000256" key="10">
    <source>
        <dbReference type="SAM" id="MobiDB-lite"/>
    </source>
</evidence>
<evidence type="ECO:0000259" key="11">
    <source>
        <dbReference type="PROSITE" id="PS50234"/>
    </source>
</evidence>
<dbReference type="PIRSF" id="PIRSF010340">
    <property type="entry name" value="Midasin"/>
    <property type="match status" value="1"/>
</dbReference>
<feature type="compositionally biased region" description="Acidic residues" evidence="10">
    <location>
        <begin position="4615"/>
        <end position="4646"/>
    </location>
</feature>
<accession>A0A9W8G948</accession>
<dbReference type="Pfam" id="PF17867">
    <property type="entry name" value="AAA_lid_7"/>
    <property type="match status" value="3"/>
</dbReference>
<reference evidence="12" key="1">
    <citation type="submission" date="2022-07" db="EMBL/GenBank/DDBJ databases">
        <title>Phylogenomic reconstructions and comparative analyses of Kickxellomycotina fungi.</title>
        <authorList>
            <person name="Reynolds N.K."/>
            <person name="Stajich J.E."/>
            <person name="Barry K."/>
            <person name="Grigoriev I.V."/>
            <person name="Crous P."/>
            <person name="Smith M.E."/>
        </authorList>
    </citation>
    <scope>NUCLEOTIDE SEQUENCE</scope>
    <source>
        <strain evidence="12">NRRL 3115</strain>
    </source>
</reference>
<evidence type="ECO:0000256" key="8">
    <source>
        <dbReference type="ARBA" id="ARBA00023242"/>
    </source>
</evidence>
<feature type="compositionally biased region" description="Acidic residues" evidence="10">
    <location>
        <begin position="4840"/>
        <end position="4854"/>
    </location>
</feature>
<feature type="compositionally biased region" description="Basic and acidic residues" evidence="10">
    <location>
        <begin position="5018"/>
        <end position="5041"/>
    </location>
</feature>
<dbReference type="Gene3D" id="3.40.50.300">
    <property type="entry name" value="P-loop containing nucleotide triphosphate hydrolases"/>
    <property type="match status" value="6"/>
</dbReference>
<dbReference type="FunFam" id="3.40.50.300:FF:001368">
    <property type="entry name" value="Midasin"/>
    <property type="match status" value="1"/>
</dbReference>
<feature type="compositionally biased region" description="Basic and acidic residues" evidence="10">
    <location>
        <begin position="5169"/>
        <end position="5184"/>
    </location>
</feature>
<name>A0A9W8G948_9FUNG</name>
<comment type="function">
    <text evidence="9">Nuclear chaperone required for maturation and nuclear export of pre-60S ribosome subunits.</text>
</comment>
<dbReference type="InterPro" id="IPR036465">
    <property type="entry name" value="vWFA_dom_sf"/>
</dbReference>
<dbReference type="PROSITE" id="PS50234">
    <property type="entry name" value="VWFA"/>
    <property type="match status" value="1"/>
</dbReference>
<dbReference type="InterPro" id="IPR003593">
    <property type="entry name" value="AAA+_ATPase"/>
</dbReference>
<feature type="compositionally biased region" description="Low complexity" evidence="10">
    <location>
        <begin position="4941"/>
        <end position="4951"/>
    </location>
</feature>
<feature type="compositionally biased region" description="Basic and acidic residues" evidence="10">
    <location>
        <begin position="5049"/>
        <end position="5060"/>
    </location>
</feature>
<dbReference type="Pfam" id="PF07728">
    <property type="entry name" value="AAA_5"/>
    <property type="match status" value="9"/>
</dbReference>
<feature type="compositionally biased region" description="Acidic residues" evidence="10">
    <location>
        <begin position="4765"/>
        <end position="4804"/>
    </location>
</feature>
<dbReference type="PANTHER" id="PTHR48103">
    <property type="entry name" value="MIDASIN-RELATED"/>
    <property type="match status" value="1"/>
</dbReference>
<evidence type="ECO:0000256" key="4">
    <source>
        <dbReference type="ARBA" id="ARBA00017143"/>
    </source>
</evidence>
<dbReference type="GO" id="GO:0000055">
    <property type="term" value="P:ribosomal large subunit export from nucleus"/>
    <property type="evidence" value="ECO:0007669"/>
    <property type="project" value="TreeGrafter"/>
</dbReference>
<dbReference type="InterPro" id="IPR011704">
    <property type="entry name" value="ATPase_dyneun-rel_AAA"/>
</dbReference>
<evidence type="ECO:0000256" key="5">
    <source>
        <dbReference type="ARBA" id="ARBA00022741"/>
    </source>
</evidence>
<feature type="domain" description="VWFA" evidence="11">
    <location>
        <begin position="5291"/>
        <end position="5477"/>
    </location>
</feature>
<dbReference type="FunFam" id="3.40.50.300:FF:001384">
    <property type="entry name" value="Midasin"/>
    <property type="match status" value="1"/>
</dbReference>
<feature type="compositionally biased region" description="Acidic residues" evidence="10">
    <location>
        <begin position="5101"/>
        <end position="5112"/>
    </location>
</feature>
<feature type="compositionally biased region" description="Polar residues" evidence="10">
    <location>
        <begin position="4957"/>
        <end position="4973"/>
    </location>
</feature>
<keyword evidence="6 9" id="KW-0067">ATP-binding</keyword>
<dbReference type="SUPFAM" id="SSF53300">
    <property type="entry name" value="vWA-like"/>
    <property type="match status" value="1"/>
</dbReference>
<dbReference type="Pfam" id="PF17865">
    <property type="entry name" value="AAA_lid_5"/>
    <property type="match status" value="1"/>
</dbReference>
<keyword evidence="7 9" id="KW-0143">Chaperone</keyword>
<dbReference type="FunFam" id="3.40.50.300:FF:000142">
    <property type="entry name" value="Midasin"/>
    <property type="match status" value="1"/>
</dbReference>
<evidence type="ECO:0000256" key="2">
    <source>
        <dbReference type="ARBA" id="ARBA00004642"/>
    </source>
</evidence>
<dbReference type="FunFam" id="3.40.50.300:FF:000582">
    <property type="entry name" value="Midasin"/>
    <property type="match status" value="1"/>
</dbReference>
<evidence type="ECO:0000256" key="6">
    <source>
        <dbReference type="ARBA" id="ARBA00022840"/>
    </source>
</evidence>
<keyword evidence="8 9" id="KW-0539">Nucleus</keyword>
<evidence type="ECO:0000313" key="13">
    <source>
        <dbReference type="Proteomes" id="UP001151518"/>
    </source>
</evidence>
<feature type="compositionally biased region" description="Basic and acidic residues" evidence="10">
    <location>
        <begin position="4752"/>
        <end position="4764"/>
    </location>
</feature>
<keyword evidence="5 9" id="KW-0547">Nucleotide-binding</keyword>
<protein>
    <recommendedName>
        <fullName evidence="4 9">Midasin</fullName>
    </recommendedName>
</protein>
<feature type="compositionally biased region" description="Acidic residues" evidence="10">
    <location>
        <begin position="4026"/>
        <end position="4039"/>
    </location>
</feature>
<feature type="compositionally biased region" description="Basic and acidic residues" evidence="10">
    <location>
        <begin position="4974"/>
        <end position="4991"/>
    </location>
</feature>
<feature type="compositionally biased region" description="Basic and acidic residues" evidence="10">
    <location>
        <begin position="4822"/>
        <end position="4839"/>
    </location>
</feature>
<dbReference type="GO" id="GO:0030687">
    <property type="term" value="C:preribosome, large subunit precursor"/>
    <property type="evidence" value="ECO:0007669"/>
    <property type="project" value="TreeGrafter"/>
</dbReference>
<dbReference type="GO" id="GO:0005654">
    <property type="term" value="C:nucleoplasm"/>
    <property type="evidence" value="ECO:0007669"/>
    <property type="project" value="UniProtKB-SubCell"/>
</dbReference>
<dbReference type="GO" id="GO:0005524">
    <property type="term" value="F:ATP binding"/>
    <property type="evidence" value="ECO:0007669"/>
    <property type="project" value="UniProtKB-KW"/>
</dbReference>
<feature type="region of interest" description="Disordered" evidence="10">
    <location>
        <begin position="4545"/>
        <end position="4991"/>
    </location>
</feature>
<organism evidence="12 13">
    <name type="scientific">Coemansia spiralis</name>
    <dbReference type="NCBI Taxonomy" id="417178"/>
    <lineage>
        <taxon>Eukaryota</taxon>
        <taxon>Fungi</taxon>
        <taxon>Fungi incertae sedis</taxon>
        <taxon>Zoopagomycota</taxon>
        <taxon>Kickxellomycotina</taxon>
        <taxon>Kickxellomycetes</taxon>
        <taxon>Kickxellales</taxon>
        <taxon>Kickxellaceae</taxon>
        <taxon>Coemansia</taxon>
    </lineage>
</organism>
<evidence type="ECO:0000256" key="7">
    <source>
        <dbReference type="ARBA" id="ARBA00023186"/>
    </source>
</evidence>
<evidence type="ECO:0000256" key="1">
    <source>
        <dbReference type="ARBA" id="ARBA00004604"/>
    </source>
</evidence>
<dbReference type="InterPro" id="IPR012099">
    <property type="entry name" value="Midasin"/>
</dbReference>
<dbReference type="OrthoDB" id="5186at2759"/>
<dbReference type="InterPro" id="IPR002035">
    <property type="entry name" value="VWF_A"/>
</dbReference>
<feature type="region of interest" description="Disordered" evidence="10">
    <location>
        <begin position="870"/>
        <end position="899"/>
    </location>
</feature>
<dbReference type="InterPro" id="IPR027417">
    <property type="entry name" value="P-loop_NTPase"/>
</dbReference>
<feature type="compositionally biased region" description="Acidic residues" evidence="10">
    <location>
        <begin position="4716"/>
        <end position="4727"/>
    </location>
</feature>
<dbReference type="PANTHER" id="PTHR48103:SF2">
    <property type="entry name" value="MIDASIN"/>
    <property type="match status" value="1"/>
</dbReference>
<feature type="region of interest" description="Disordered" evidence="10">
    <location>
        <begin position="5006"/>
        <end position="5191"/>
    </location>
</feature>
<feature type="compositionally biased region" description="Acidic residues" evidence="10">
    <location>
        <begin position="4692"/>
        <end position="4707"/>
    </location>
</feature>
<feature type="compositionally biased region" description="Acidic residues" evidence="10">
    <location>
        <begin position="4812"/>
        <end position="4821"/>
    </location>
</feature>
<comment type="subcellular location">
    <subcellularLocation>
        <location evidence="1">Nucleus</location>
        <location evidence="1">Nucleolus</location>
    </subcellularLocation>
    <subcellularLocation>
        <location evidence="2">Nucleus</location>
        <location evidence="2">Nucleoplasm</location>
    </subcellularLocation>
</comment>
<dbReference type="EMBL" id="JANBTW010000032">
    <property type="protein sequence ID" value="KAJ2677480.1"/>
    <property type="molecule type" value="Genomic_DNA"/>
</dbReference>
<dbReference type="GO" id="GO:0016887">
    <property type="term" value="F:ATP hydrolysis activity"/>
    <property type="evidence" value="ECO:0007669"/>
    <property type="project" value="InterPro"/>
</dbReference>
<feature type="region of interest" description="Disordered" evidence="10">
    <location>
        <begin position="4017"/>
        <end position="4039"/>
    </location>
</feature>
<dbReference type="CDD" id="cd00009">
    <property type="entry name" value="AAA"/>
    <property type="match status" value="2"/>
</dbReference>
<feature type="compositionally biased region" description="Acidic residues" evidence="10">
    <location>
        <begin position="4863"/>
        <end position="4897"/>
    </location>
</feature>
<sequence length="5509" mass="611870">MPASADQQNTRGSGMGMVKHSLERLAIATASAATEVSALENVDSSLSDQQHKQQQLSTKSIDVSSFSTTLQTDADQPHRDMDECVRITDIDPLSVDLPRAIYSMLSSIDQAGMAIPTAAVGLLKLLRNWADTPKKKAVRDVLNWLSALLLAEGVDRWDAGRFQFSSTSYSAQWIDGMFTIAVAMSFRPILVDLVARWTLPEAQATIFHHILQHTDNTRAHLCVAYASGCLVSTSPQIKSLVMAYFRNHAGSSISQLAVSAYSVEDSEATMQALVISYRLIRKLPEVIGGIESWDWVTPLVSLMVPNSSQLIRLLSCECLCLVKLFSDQGKAKLLESLQLDSSLVARTIAWLVNGERAFDEDAAKQMVAVNLANFKHQLWKQLPCDNHPWITDDLLSSCVANVGGVLLHAHKSAAVPTGLVLTPMVLRNIHEMALATSRSEPVLLQGPIGSGKTSLVEWVAQRTGNELVTIHLSSNMDAKVLLGNYVTTQKAGDFEWRPGLLTAAVTQGQWVLIENIDLAPSDVIQTLVPLLESHTLFVANRGENISAHIQFRLFATLSASGRSSVRSGVGGLLGSSIWTRLNIESLELEVPLIVAGVFSSLSPHAEMIAQSFSKISTSVVGGQAAGAAAINRSVFMLSTSDLIKWCTRLNKYFTNDGFLLFQEAIDTFTMREPDYEKWRALVHRIGAIFGISRHRVDQFIDQHNPFVSVTGNVLKIGRASLAIDGSVLNDRMPFADTHHSRCLLERIATCVQLAEPTLLLGETGTGKTTVVQHLATLAGRSLSVFNLSQQSDSSDLLGGFRPVDISLIALRLRETFDHNFGRTFSIRKNAAFLDKVRVAYGKKDWKRLVGLFQASVAMAKQVIDKARNAAGATEREQATESAANEDKGDDNGEHKRKKPRLSVECADELEAEWQEFQNHLTEFDGLKCAKMIFSFVEGALVKAARSGGWILLDEINLATAETLACLGGLLQKERSLLLAETGVRIPCHPGFRLFACMNPSNDVGKRDLPPGLRSSFTEFFVHPPDNNNDDLLSIIRSHLPSNVPSSLCHRVIDFYRSAKRLAGEHRLVDGANQRPHYSLRTLTRSLTYARENAQAYSLKRALYDGLYMTFITQLESNTQAVLVSELHKIFAGDDLKQLLIKIPPCRLTGESVLVQSFWLPKLGDDADQDVADGYVITSSVEAKIKSLARAVMCGRYPVLIQGPTSAGKTSMVQYLARKTGHKFVRINNHEHTDLQEYLGSYTSVDGKLVFEEGLLVKALRHGHWLVLDELNLAPSDVLEALNRLLDDNRELVIPETQEIVRPHPHFMLFATQNPAGLYGGRKALSRAFRNRFVELHFDDIPEKELQQIIVDSCQVPPTHARLLVDVYRNLTQVRAQMRIFEASHGFITLRDLFRWANRHATTKDELAEHGYMLLAERVRSDDEKIVVRRAIERAFYSKSSEANAHVKRGIDVERLYSETRLREMPEFQAFEQQQQQQQNSLPIAWTKAMRRLFILTALCLRFHEPVLLVGETGCGKTTVCQMLASARSQQLHIVNCHQNTESSDILGGQRPVRNRNTLIASAHDILVPVCGSEALAGRSIDTPDALREFVEQWRSSSPAAQETIATHSEQLDAAYGLLARSQDLFAWHDGPLVQAMKQGDMFLMDELNLADDSVLERLNSVLEPSRTLVLAENIGASALTAHDDFEFAATMNPGGDYGKRELSPALRNRFTELWAPTTTDADDLRLILGKWLYKTPEADISVDVILKFVAFLRDEQKVLQHPLSLRDYLFWAEFIVKTYGLMDARNCVVHGACLVLLDSIGTQGSSFSISTRLPAAVKADCVTKLREMVEWQAENHDSEFGVVPARQLMNSNPELELATRVLHKQGFVGVAPFFVEKGKLNSFSGEFALHAPTTFDNLVKILRAMQVGKPLLLEGSPGVGKTTLVSTLAKLAGHHLVRINLSDQTDLMDLFGTDLPVDDGFAWCDAPFLQALKQGDWVLLDEINLASQSVLEGLNSCLDHRGTVYISELDREFTLSPGFRLFAAQNPLGQGGGRKGLPRSFINRFTQVYMDELSREDLKIICDNIYSGHSSIERVIDFNCRMHYSTMTKRLFGVSGSPWEFNLRDVSRFMELALQPSLLEQGPKPIEEFIEMLYVHRMRTRKDREYVLDLYHQVFGRQLQPKTPSLHITERSLQVGNAVLPRKPENSRVTRLLSLHSQLPYMESLMKCIEMRWMAILVGPAGSGKTSLVRWLANATGNKLVEFAMNSGVDTSDILGGFEQMDMQRHRTGLLRNLARLVDRAILDWSCLSNSNEIALACSLYQKARQCASTQDLCAVAEHFLATFKVQIEESPSFIELATIVQREVRVLLSLEVAGKFEWVDGVLVEALLNGYWLLIDRANLCSASVLDRLNGLLEPNGVLYVNEDPKRTEAIVPHKNFRIIMAVDPQYGELSRAMRNRGIEICMLPSESSVRQLSDQMAVAKAIGLCPSLLPADMAPKLVLTDFVQQSVHTTERIQRGYVAQVDSTAAQCSEMLVTKYMPGPLDSVVSVACWQARLANHAENMDDSLQRMRMLLAVISTIQPDPEALGLMTFKSILQSDLANALLESPLMQQIVNVRGMLAVECGIDGDILAAAPVYPLLNHSLHRALQRYSDWPVVRWHQALLDTLLFQRERLAVESTSTIDNSSIRDFALQRSNVDVSYMQQILDLIGGCEQIISGWDTFVSSSDAMDILLTNTSVDLSQYVPVLHSLHALKLRIQTLLSLETGAASRLAVAFEGAQSALVQLTQAPSVVGQLAEGVLGIAQCLVLDASYSTKVWSLAHPTILSDQTARELEAKLLKTQSAINDNPDLREAIVEALAMLYATVSHKDRTLIVNAVARFVGSLPQLESTSQSATSTAAAASPLAPADVLADVRDLSRWRRILCLALLSSMFNTSSPSLQKDILADLCHEVNGMAVSSTSHWALLFTRLSWAINEKPGCKHLLNFLPLLTDISYQWHVRLNESSFKAILDSPADRLRRPVATELTLKQAACLDCSLDDNERTKHECQDLLRLLTTYKPSNCSASSELSALVGFILQAIRVVADINDQAAFTLLSEKLVSALATSNTSSRIVDEWYNALVHVAAPITELISYAAETMRTALKTQSLIDVYAAWIETNMCLMAISIPKRNVDPAAKAHTQWEWLGEDVDISKADFVAYKFIQRNMTGDEDTIATQPFSQRLADLESQHAAIELVYRPQQSTLTAGFVELWQEAHNLCSSIFKRIRDLYIRMLTSEIATESFNKLQAAVYGLLGTLDQFENRVRSRYFDTFRDVAQIWCMYARQIGYGLAQMAEAKRIEVNQRQREYAQLTAELYAHPICSGVPATHKSNMKMQKTLIQLKTLIYFTSENSNPLKEYSELLVTLLMRTVFGVQVRGQLSPADLEAIDIIFRDAYEIHKRAIDEKRRRDAEAASLFKSKMTAEQTDDELLQDIFPGYEDIYDSIAGEGGNSDSNNCEQEPSYTDIPEETLATIAVCHQYLMLQFGITTCSQDIRNAHICETQQQSFKLAASLYNLRPDIVGLQPGSADAALRGANMVALAAVITATNSGSDAGADMNSSVSGIRFTQVPNFYKDAWPSEALRLKPLASAIAKRAQGLLDEWPDHAVLQHIRDMSCKLLKLPVTTPLAKLLSGLELLHERAQDWEAYASRDVSIQELAEAARLIIRWRQAELNSWPHLLHSQELEFARRPNQWWFNLYASLLAQEGVEFPQLVGAIDQFIQGSPAGEFRGRLNTLYAFAAHRLAIISARALQEEQPISVFKQADTVYGPLLNAIDYYMQYVPCIADHLSRAKQAIKKDLAQYVKISTWKDVNPAALRASAQKTHRHLTKCIKRWQEVLSQPIFQIIQAYQTSNITTAKVPQVQIILAPLDGAGIEVASVALMSGAPVSGSLPWLASGLEVDSGAALTLAKAAKPAIARILEMSPSTLQQLSKLMSKSTKFGQHGKQNSTNTDALEDFAVQAVGDINYFQNIETPKHLLKKPTKTPNSESSIKTAASKKKKLIIKGKKQQADEDEEENEYIEDDDERQRKIKQFWGEQRNLRRTRLKEILKGLQDIGLKRHFRPTSADGEDDTKTAELSSSALTGISSILRQSPLDVSAWHAAISVSASADPKLVHAEVARTLRNWQLANSAFFKFTSQLAQLRTATFEEHSQEISSQQIQHITGLMESLNHNASRDRRCAAELVSQATSWMQMSIAWSSIRSEPDKSNVFEFDNNASTTICDIKSASDNLTALFSQLFASVRLISSAGGWGQSAEEVSQVVARLSTEADQFTKALALLNTVSTFVVSLELASIKDSVADTCLSVFKQVKAAKKAVSQAAHSIQKVLIEVSESNMGLVLLEPWLDPISKETSCILAMLSASDENMDVDDTDIQEAATAATTTADIDCFADLIGRWVTAVMNVWQSIHSAEQQYVVSQDPETNMWGLAPKELVRRLELMQGMAHALHLPTMLELCHKIVNTTSKEPILHSASWQHVVDNFVKPWVLQYSLIVQHVVAMHAECHKILMQFALTIATALTSVIVHGLGSNDIYDSEETDESMQNGTGMGEGSTAGAKNVSDEIEGEDQVEGLKGDEPADDKNEPNANEDAIDMENDFEGKLGDADLETDDENSDDDKSDSEDEQDMDEQMGDVDPTDPTSIDEKLWDDEDEADDKDKDGKGDDSKIDSKAQKKKEQADIVAGDDQDSGNDSDDGDKDAENKDGEQADGSDAEDDNNNEFSDGSGSDEGEGEEDDDDDDLDDRINKDTLDRMADVDDLGEQLEMPDELDISDMDDEEDDGLEADMDDDLPEDEPIEQKPDAMDEDNAEQADNDGKDDTVEGEDGERVDNDNVEASDGEEQQGEDGDAHKEDGDSNDEDEEAGQSGDENADEEVEDGHENALIDEDAEKEEKENAGADKPTNGIDSAMNLDGNDDADPNTTAESQDTLAKPSEMSSSNSQNKSDSKSAQQESFAPDLQSSQNEDQQQHGEDDRKRNMDTERTLADVIEKWERRLNIVMREDEPQEENIDPDHSEGAKNNKEDESNANQKDEQPAAPESSEFEHVKEDENFDKVALADANDDELEKQQHQPMDIDEEEDAKQQQQDDSHMQGEDADDMDQDNSADDQKASAAQTKPLQNEPRAQPHQPPTESKADSLSDAAQMQQATVDKMDDSGESDSEDDKHTAEDDEATDHANKIQQPIDVEKLRGELEERTAEWRASSQDSEQAMQLWQSYTRLTHDLSLMLTEQLRLILTPTQATQLKGDYRTGKRLNMKRIIPYIASEFRKDKIWLRRTKPARREYQVMVSLDNSKSMAQTTQAVELAYETLALITTALNQLEVGQISIVSFGEQVNLLHPFDSPFDSEAGARVLSQFTFADDKTDAVQMMDASLQLFEAAAAASAASDLWRLQLVISDGVCQDHARLLRQVRAAMEQRVMIVFIVLDRSAISTNAEAVDPEKDSIMNTQHVSFVKGLSGKMEMRVERYLDTFPFKYYVVLRNIHGLPAVLAETLRQYFSIVGNE</sequence>